<reference evidence="1 2" key="1">
    <citation type="submission" date="2011-02" db="EMBL/GenBank/DDBJ databases">
        <authorList>
            <person name="Muzny D."/>
            <person name="Qin X."/>
            <person name="Deng J."/>
            <person name="Jiang H."/>
            <person name="Liu Y."/>
            <person name="Qu J."/>
            <person name="Song X.-Z."/>
            <person name="Zhang L."/>
            <person name="Thornton R."/>
            <person name="Coyle M."/>
            <person name="Francisco L."/>
            <person name="Jackson L."/>
            <person name="Javaid M."/>
            <person name="Korchina V."/>
            <person name="Kovar C."/>
            <person name="Mata R."/>
            <person name="Mathew T."/>
            <person name="Ngo R."/>
            <person name="Nguyen L."/>
            <person name="Nguyen N."/>
            <person name="Okwuonu G."/>
            <person name="Ongeri F."/>
            <person name="Pham C."/>
            <person name="Simmons D."/>
            <person name="Wilczek-Boney K."/>
            <person name="Hale W."/>
            <person name="Jakkamsetti A."/>
            <person name="Pham P."/>
            <person name="Ruth R."/>
            <person name="San Lucas F."/>
            <person name="Warren J."/>
            <person name="Zhang J."/>
            <person name="Zhao Z."/>
            <person name="Zhou C."/>
            <person name="Zhu D."/>
            <person name="Lee S."/>
            <person name="Bess C."/>
            <person name="Blankenburg K."/>
            <person name="Forbes L."/>
            <person name="Fu Q."/>
            <person name="Gubbala S."/>
            <person name="Hirani K."/>
            <person name="Jayaseelan J.C."/>
            <person name="Lara F."/>
            <person name="Munidasa M."/>
            <person name="Palculict T."/>
            <person name="Patil S."/>
            <person name="Pu L.-L."/>
            <person name="Saada N."/>
            <person name="Tang L."/>
            <person name="Weissenberger G."/>
            <person name="Zhu Y."/>
            <person name="Hemphill L."/>
            <person name="Shang Y."/>
            <person name="Youmans B."/>
            <person name="Ayvaz T."/>
            <person name="Ross M."/>
            <person name="Santibanez J."/>
            <person name="Aqrawi P."/>
            <person name="Gross S."/>
            <person name="Joshi V."/>
            <person name="Fowler G."/>
            <person name="Nazareth L."/>
            <person name="Reid J."/>
            <person name="Worley K."/>
            <person name="Petrosino J."/>
            <person name="Highlander S."/>
            <person name="Gibbs R."/>
        </authorList>
    </citation>
    <scope>NUCLEOTIDE SEQUENCE [LARGE SCALE GENOMIC DNA]</scope>
    <source>
        <strain evidence="1 2">ATCC BAA-1200</strain>
    </source>
</reference>
<gene>
    <name evidence="1" type="ORF">HMPREF9123_2869</name>
</gene>
<dbReference type="Proteomes" id="UP000004105">
    <property type="component" value="Unassembled WGS sequence"/>
</dbReference>
<keyword evidence="2" id="KW-1185">Reference proteome</keyword>
<accession>F2BGL2</accession>
<protein>
    <submittedName>
        <fullName evidence="1">Uncharacterized protein</fullName>
    </submittedName>
</protein>
<name>F2BGL2_9NEIS</name>
<organism evidence="1 2">
    <name type="scientific">Neisseria bacilliformis ATCC BAA-1200</name>
    <dbReference type="NCBI Taxonomy" id="888742"/>
    <lineage>
        <taxon>Bacteria</taxon>
        <taxon>Pseudomonadati</taxon>
        <taxon>Pseudomonadota</taxon>
        <taxon>Betaproteobacteria</taxon>
        <taxon>Neisseriales</taxon>
        <taxon>Neisseriaceae</taxon>
        <taxon>Neisseria</taxon>
    </lineage>
</organism>
<dbReference type="EMBL" id="AFAY01000055">
    <property type="protein sequence ID" value="EGF06485.1"/>
    <property type="molecule type" value="Genomic_DNA"/>
</dbReference>
<sequence length="66" mass="7274">MCGASHARVPCHITNPHVSPTIKPRAWLRHTPYVGPADILRNANACPKQRFQTASAAKQKQEKDTA</sequence>
<evidence type="ECO:0000313" key="1">
    <source>
        <dbReference type="EMBL" id="EGF06485.1"/>
    </source>
</evidence>
<evidence type="ECO:0000313" key="2">
    <source>
        <dbReference type="Proteomes" id="UP000004105"/>
    </source>
</evidence>
<dbReference type="HOGENOM" id="CLU_2826637_0_0_4"/>
<proteinExistence type="predicted"/>
<comment type="caution">
    <text evidence="1">The sequence shown here is derived from an EMBL/GenBank/DDBJ whole genome shotgun (WGS) entry which is preliminary data.</text>
</comment>
<dbReference type="AlphaFoldDB" id="F2BGL2"/>